<feature type="region of interest" description="Disordered" evidence="11">
    <location>
        <begin position="174"/>
        <end position="280"/>
    </location>
</feature>
<evidence type="ECO:0000256" key="2">
    <source>
        <dbReference type="ARBA" id="ARBA00009616"/>
    </source>
</evidence>
<keyword evidence="3" id="KW-0963">Cytoplasm</keyword>
<organism evidence="13 14">
    <name type="scientific">Clytia hemisphaerica</name>
    <dbReference type="NCBI Taxonomy" id="252671"/>
    <lineage>
        <taxon>Eukaryota</taxon>
        <taxon>Metazoa</taxon>
        <taxon>Cnidaria</taxon>
        <taxon>Hydrozoa</taxon>
        <taxon>Hydroidolina</taxon>
        <taxon>Leptothecata</taxon>
        <taxon>Obeliida</taxon>
        <taxon>Clytiidae</taxon>
        <taxon>Clytia</taxon>
    </lineage>
</organism>
<dbReference type="InterPro" id="IPR019775">
    <property type="entry name" value="WD40_repeat_CS"/>
</dbReference>
<evidence type="ECO:0000313" key="13">
    <source>
        <dbReference type="EnsemblMetazoa" id="CLYHEMP004058.1"/>
    </source>
</evidence>
<dbReference type="FunFam" id="1.20.5.300:FF:000001">
    <property type="entry name" value="striatin isoform X1"/>
    <property type="match status" value="1"/>
</dbReference>
<dbReference type="RefSeq" id="XP_066923122.1">
    <property type="nucleotide sequence ID" value="XM_067067021.1"/>
</dbReference>
<sequence>MENELGNNSRNAPNGGINLNASENGNNGASRPLYTIPGILHYIQHEWARFEMERAHWEVERAELQARIAFLQGERKGQENLKKDLIRRIKMLEFVLRQERQKFHKLKYGTEMKLPESKEEKDEDNSNDVVNKNHELVFNYRQGRQLLRQYLQEIGYTDKVLEMRSARVRSLLGVSTDDLPDNDNIHSVRENQRKLKSGNRHSAADDVGDDKPSSSSQDATKEENNAQGEEGKQRIKSKDGDPENEALRKFDFLRKEDDHGRGEGNDAEDQWKNIDSGKLQKRIQQFKNETKDRAMKSKRPKKDALNKMLQPFAGEEEIPPPPQVPAPPVPNNMEEGMGDMDEGPLGDVALTSSGYSPRQMKPSLGNHSGVSPEGVDHTLGLGELAGLTVTDEAGPLSDNSNRDEVRKTWGPKFTLRSHFDGVRSLCFHPYESALITASEDHTLKLWSLQKSTQGKKGSISDLEPVYTFRGHSGPVLSCVINSNGSVCYSGGLDSTIQCWNIPSLNIDLFGPYDPNIFGETLVAHTDAVWDLAYQIDSDQLLSCSADGTCKLWNPSIKSPLIQSYSCPDVGNPTSVTFVNTDTGQIAASYTSEKCVLFDIETAKPVVTLSTDYNSGTIGSINKVVSHPTLPVLITAHEDRHIRFFDINSGKEMHNMVAHLDAVTSLSIDSSGLYILSGSHDGSIRLWNMDNKTCIQEITAHRSKFDESVFDVAFHPSQPYIASGGADALAKVFV</sequence>
<evidence type="ECO:0000313" key="14">
    <source>
        <dbReference type="Proteomes" id="UP000594262"/>
    </source>
</evidence>
<evidence type="ECO:0000256" key="9">
    <source>
        <dbReference type="PROSITE-ProRule" id="PRU00221"/>
    </source>
</evidence>
<dbReference type="Pfam" id="PF00400">
    <property type="entry name" value="WD40"/>
    <property type="match status" value="5"/>
</dbReference>
<evidence type="ECO:0000256" key="1">
    <source>
        <dbReference type="ARBA" id="ARBA00004496"/>
    </source>
</evidence>
<dbReference type="Gene3D" id="1.20.5.300">
    <property type="match status" value="1"/>
</dbReference>
<protein>
    <recommendedName>
        <fullName evidence="12">Striatin N-terminal domain-containing protein</fullName>
    </recommendedName>
</protein>
<dbReference type="FunFam" id="2.130.10.10:FF:000498">
    <property type="entry name" value="Striatin 3"/>
    <property type="match status" value="1"/>
</dbReference>
<dbReference type="EnsemblMetazoa" id="CLYHEMT004058.1">
    <property type="protein sequence ID" value="CLYHEMP004058.1"/>
    <property type="gene ID" value="CLYHEMG004058"/>
</dbReference>
<dbReference type="GO" id="GO:0005737">
    <property type="term" value="C:cytoplasm"/>
    <property type="evidence" value="ECO:0007669"/>
    <property type="project" value="UniProtKB-SubCell"/>
</dbReference>
<keyword evidence="6" id="KW-0677">Repeat</keyword>
<comment type="subcellular location">
    <subcellularLocation>
        <location evidence="1">Cytoplasm</location>
    </subcellularLocation>
</comment>
<feature type="repeat" description="WD" evidence="9">
    <location>
        <begin position="655"/>
        <end position="696"/>
    </location>
</feature>
<feature type="repeat" description="WD" evidence="9">
    <location>
        <begin position="468"/>
        <end position="501"/>
    </location>
</feature>
<dbReference type="InterPro" id="IPR013258">
    <property type="entry name" value="Striatin_N"/>
</dbReference>
<evidence type="ECO:0000256" key="11">
    <source>
        <dbReference type="SAM" id="MobiDB-lite"/>
    </source>
</evidence>
<evidence type="ECO:0000256" key="3">
    <source>
        <dbReference type="ARBA" id="ARBA00022490"/>
    </source>
</evidence>
<feature type="region of interest" description="Disordered" evidence="11">
    <location>
        <begin position="1"/>
        <end position="27"/>
    </location>
</feature>
<name>A0A7M5WR10_9CNID</name>
<dbReference type="PANTHER" id="PTHR15653">
    <property type="entry name" value="STRIATIN"/>
    <property type="match status" value="1"/>
</dbReference>
<dbReference type="InterPro" id="IPR036322">
    <property type="entry name" value="WD40_repeat_dom_sf"/>
</dbReference>
<proteinExistence type="inferred from homology"/>
<dbReference type="SUPFAM" id="SSF50978">
    <property type="entry name" value="WD40 repeat-like"/>
    <property type="match status" value="1"/>
</dbReference>
<feature type="repeat" description="WD" evidence="9">
    <location>
        <begin position="415"/>
        <end position="456"/>
    </location>
</feature>
<dbReference type="GeneID" id="136810462"/>
<feature type="coiled-coil region" evidence="10">
    <location>
        <begin position="54"/>
        <end position="81"/>
    </location>
</feature>
<feature type="domain" description="Striatin N-terminal" evidence="12">
    <location>
        <begin position="35"/>
        <end position="160"/>
    </location>
</feature>
<evidence type="ECO:0000256" key="6">
    <source>
        <dbReference type="ARBA" id="ARBA00022737"/>
    </source>
</evidence>
<dbReference type="PROSITE" id="PS50082">
    <property type="entry name" value="WD_REPEATS_2"/>
    <property type="match status" value="4"/>
</dbReference>
<comment type="similarity">
    <text evidence="2">Belongs to the WD repeat striatin family.</text>
</comment>
<dbReference type="PRINTS" id="PR00320">
    <property type="entry name" value="GPROTEINBRPT"/>
</dbReference>
<dbReference type="InterPro" id="IPR051488">
    <property type="entry name" value="WD_repeat_striatin"/>
</dbReference>
<feature type="compositionally biased region" description="Basic and acidic residues" evidence="11">
    <location>
        <begin position="219"/>
        <end position="272"/>
    </location>
</feature>
<keyword evidence="14" id="KW-1185">Reference proteome</keyword>
<keyword evidence="8 10" id="KW-0175">Coiled coil</keyword>
<dbReference type="OrthoDB" id="727118at2759"/>
<evidence type="ECO:0000256" key="10">
    <source>
        <dbReference type="SAM" id="Coils"/>
    </source>
</evidence>
<keyword evidence="5 9" id="KW-0853">WD repeat</keyword>
<dbReference type="InterPro" id="IPR020472">
    <property type="entry name" value="WD40_PAC1"/>
</dbReference>
<keyword evidence="4" id="KW-0597">Phosphoprotein</keyword>
<keyword evidence="7" id="KW-0112">Calmodulin-binding</keyword>
<dbReference type="InterPro" id="IPR015943">
    <property type="entry name" value="WD40/YVTN_repeat-like_dom_sf"/>
</dbReference>
<feature type="repeat" description="WD" evidence="9">
    <location>
        <begin position="521"/>
        <end position="553"/>
    </location>
</feature>
<dbReference type="Gene3D" id="2.130.10.10">
    <property type="entry name" value="YVTN repeat-like/Quinoprotein amine dehydrogenase"/>
    <property type="match status" value="3"/>
</dbReference>
<dbReference type="GO" id="GO:0005516">
    <property type="term" value="F:calmodulin binding"/>
    <property type="evidence" value="ECO:0007669"/>
    <property type="project" value="UniProtKB-KW"/>
</dbReference>
<accession>A0A7M5WR10</accession>
<reference evidence="13" key="1">
    <citation type="submission" date="2021-01" db="UniProtKB">
        <authorList>
            <consortium name="EnsemblMetazoa"/>
        </authorList>
    </citation>
    <scope>IDENTIFICATION</scope>
</reference>
<evidence type="ECO:0000256" key="5">
    <source>
        <dbReference type="ARBA" id="ARBA00022574"/>
    </source>
</evidence>
<evidence type="ECO:0000256" key="4">
    <source>
        <dbReference type="ARBA" id="ARBA00022553"/>
    </source>
</evidence>
<dbReference type="PROSITE" id="PS00678">
    <property type="entry name" value="WD_REPEATS_1"/>
    <property type="match status" value="1"/>
</dbReference>
<dbReference type="CDD" id="cd00200">
    <property type="entry name" value="WD40"/>
    <property type="match status" value="1"/>
</dbReference>
<evidence type="ECO:0000256" key="7">
    <source>
        <dbReference type="ARBA" id="ARBA00022860"/>
    </source>
</evidence>
<dbReference type="PROSITE" id="PS50294">
    <property type="entry name" value="WD_REPEATS_REGION"/>
    <property type="match status" value="4"/>
</dbReference>
<dbReference type="Pfam" id="PF08232">
    <property type="entry name" value="Striatin"/>
    <property type="match status" value="1"/>
</dbReference>
<dbReference type="Proteomes" id="UP000594262">
    <property type="component" value="Unplaced"/>
</dbReference>
<dbReference type="PANTHER" id="PTHR15653:SF0">
    <property type="entry name" value="CONNECTOR OF KINASE TO AP-1, ISOFORM E"/>
    <property type="match status" value="1"/>
</dbReference>
<dbReference type="SMART" id="SM00320">
    <property type="entry name" value="WD40"/>
    <property type="match status" value="7"/>
</dbReference>
<evidence type="ECO:0000259" key="12">
    <source>
        <dbReference type="Pfam" id="PF08232"/>
    </source>
</evidence>
<dbReference type="AlphaFoldDB" id="A0A7M5WR10"/>
<dbReference type="InterPro" id="IPR001680">
    <property type="entry name" value="WD40_rpt"/>
</dbReference>
<evidence type="ECO:0000256" key="8">
    <source>
        <dbReference type="ARBA" id="ARBA00023054"/>
    </source>
</evidence>
<feature type="compositionally biased region" description="Basic and acidic residues" evidence="11">
    <location>
        <begin position="183"/>
        <end position="193"/>
    </location>
</feature>